<dbReference type="EMBL" id="CP034345">
    <property type="protein sequence ID" value="QGX96479.1"/>
    <property type="molecule type" value="Genomic_DNA"/>
</dbReference>
<evidence type="ECO:0000256" key="1">
    <source>
        <dbReference type="ARBA" id="ARBA00007637"/>
    </source>
</evidence>
<dbReference type="KEGG" id="hra:EI982_17685"/>
<keyword evidence="4" id="KW-1185">Reference proteome</keyword>
<dbReference type="CDD" id="cd08946">
    <property type="entry name" value="SDR_e"/>
    <property type="match status" value="1"/>
</dbReference>
<dbReference type="RefSeq" id="WP_157690941.1">
    <property type="nucleotide sequence ID" value="NZ_CP034345.1"/>
</dbReference>
<name>A0A6B9FGV4_9EURY</name>
<proteinExistence type="inferred from homology"/>
<dbReference type="OrthoDB" id="4907at2157"/>
<dbReference type="Pfam" id="PF01370">
    <property type="entry name" value="Epimerase"/>
    <property type="match status" value="1"/>
</dbReference>
<accession>A0A6B9FGV4</accession>
<evidence type="ECO:0000313" key="4">
    <source>
        <dbReference type="Proteomes" id="UP000428325"/>
    </source>
</evidence>
<sequence>MTTLVTGGLGYLGSRLIRELPHHPSFSGEQIRILDNYRQPRFHALWDLPVVADYEFIEGDIRDEETVLEALDGVDTVFHLAAVTNASETFDIPEKTWEVNYDAAMQLYDAAQEAGVEEFVNVSTCSVYGTTDEEITEEFDCDPESPYGEAKLEAEQEMLEEYDGEMGLTALRLGTVYGWTTGMRFDTVVDKFAMLAAMDRPLTVYRGAENQKRPYLHVQDAVRSMLFAASELGDGEAYNVVGQNGRLQDVVDAIVNHFPDVEVGYTDAENINQLSYIVSDEKISDRGFETVYTLDQGVEELADKFRALI</sequence>
<dbReference type="SUPFAM" id="SSF51735">
    <property type="entry name" value="NAD(P)-binding Rossmann-fold domains"/>
    <property type="match status" value="1"/>
</dbReference>
<dbReference type="InterPro" id="IPR036291">
    <property type="entry name" value="NAD(P)-bd_dom_sf"/>
</dbReference>
<dbReference type="Gene3D" id="3.40.50.720">
    <property type="entry name" value="NAD(P)-binding Rossmann-like Domain"/>
    <property type="match status" value="1"/>
</dbReference>
<dbReference type="GeneID" id="43371415"/>
<evidence type="ECO:0000259" key="2">
    <source>
        <dbReference type="Pfam" id="PF01370"/>
    </source>
</evidence>
<dbReference type="InterPro" id="IPR001509">
    <property type="entry name" value="Epimerase_deHydtase"/>
</dbReference>
<comment type="similarity">
    <text evidence="1">Belongs to the NAD(P)-dependent epimerase/dehydratase family.</text>
</comment>
<reference evidence="3 4" key="1">
    <citation type="submission" date="2018-12" db="EMBL/GenBank/DDBJ databases">
        <title>Complete genome sequence of Haloplanus rallus MBLA0036.</title>
        <authorList>
            <person name="Nam Y.-d."/>
            <person name="Kang J."/>
            <person name="Chung W.-H."/>
            <person name="Park Y.S."/>
        </authorList>
    </citation>
    <scope>NUCLEOTIDE SEQUENCE [LARGE SCALE GENOMIC DNA]</scope>
    <source>
        <strain evidence="3 4">MBLA0036</strain>
    </source>
</reference>
<dbReference type="Proteomes" id="UP000428325">
    <property type="component" value="Chromosome"/>
</dbReference>
<organism evidence="3 4">
    <name type="scientific">Haloplanus rallus</name>
    <dbReference type="NCBI Taxonomy" id="1816183"/>
    <lineage>
        <taxon>Archaea</taxon>
        <taxon>Methanobacteriati</taxon>
        <taxon>Methanobacteriota</taxon>
        <taxon>Stenosarchaea group</taxon>
        <taxon>Halobacteria</taxon>
        <taxon>Halobacteriales</taxon>
        <taxon>Haloferacaceae</taxon>
        <taxon>Haloplanus</taxon>
    </lineage>
</organism>
<dbReference type="PANTHER" id="PTHR43000">
    <property type="entry name" value="DTDP-D-GLUCOSE 4,6-DEHYDRATASE-RELATED"/>
    <property type="match status" value="1"/>
</dbReference>
<gene>
    <name evidence="3" type="ORF">EI982_17685</name>
</gene>
<protein>
    <submittedName>
        <fullName evidence="3">NAD(P)-dependent oxidoreductase</fullName>
    </submittedName>
</protein>
<feature type="domain" description="NAD-dependent epimerase/dehydratase" evidence="2">
    <location>
        <begin position="4"/>
        <end position="240"/>
    </location>
</feature>
<dbReference type="AlphaFoldDB" id="A0A6B9FGV4"/>
<evidence type="ECO:0000313" key="3">
    <source>
        <dbReference type="EMBL" id="QGX96479.1"/>
    </source>
</evidence>